<reference evidence="1" key="1">
    <citation type="submission" date="2009-01" db="EMBL/GenBank/DDBJ databases">
        <title>Complete sequence of chromosome Cyanothece sp. PCC 7425.</title>
        <authorList>
            <consortium name="US DOE Joint Genome Institute"/>
            <person name="Lucas S."/>
            <person name="Copeland A."/>
            <person name="Lapidus A."/>
            <person name="Glavina del Rio T."/>
            <person name="Dalin E."/>
            <person name="Tice H."/>
            <person name="Bruce D."/>
            <person name="Goodwin L."/>
            <person name="Pitluck S."/>
            <person name="Sims D."/>
            <person name="Meineke L."/>
            <person name="Brettin T."/>
            <person name="Detter J.C."/>
            <person name="Han C."/>
            <person name="Larimer F."/>
            <person name="Land M."/>
            <person name="Hauser L."/>
            <person name="Kyrpides N."/>
            <person name="Ovchinnikova G."/>
            <person name="Liberton M."/>
            <person name="Stoeckel J."/>
            <person name="Banerjee A."/>
            <person name="Singh A."/>
            <person name="Page L."/>
            <person name="Sato H."/>
            <person name="Zhao L."/>
            <person name="Sherman L."/>
            <person name="Pakrasi H."/>
            <person name="Richardson P."/>
        </authorList>
    </citation>
    <scope>NUCLEOTIDE SEQUENCE</scope>
    <source>
        <strain evidence="1">PCC 7425</strain>
    </source>
</reference>
<protein>
    <submittedName>
        <fullName evidence="1">Uncharacterized protein</fullName>
    </submittedName>
</protein>
<organism evidence="1">
    <name type="scientific">Cyanothece sp. (strain PCC 7425 / ATCC 29141)</name>
    <dbReference type="NCBI Taxonomy" id="395961"/>
    <lineage>
        <taxon>Bacteria</taxon>
        <taxon>Bacillati</taxon>
        <taxon>Cyanobacteriota</taxon>
        <taxon>Cyanophyceae</taxon>
        <taxon>Gomontiellales</taxon>
        <taxon>Cyanothecaceae</taxon>
        <taxon>Cyanothece</taxon>
    </lineage>
</organism>
<name>B8HR65_CYAP4</name>
<dbReference type="eggNOG" id="COG0027">
    <property type="taxonomic scope" value="Bacteria"/>
</dbReference>
<dbReference type="KEGG" id="cyn:Cyan7425_1684"/>
<gene>
    <name evidence="1" type="ordered locus">Cyan7425_1684</name>
</gene>
<dbReference type="HOGENOM" id="CLU_1184088_0_0_3"/>
<dbReference type="STRING" id="395961.Cyan7425_1684"/>
<evidence type="ECO:0000313" key="1">
    <source>
        <dbReference type="EMBL" id="ACL44053.1"/>
    </source>
</evidence>
<sequence length="230" mass="25531">MKHLLILVDAPAQTEGQELEADLVLEQIQPRLNQSFASVEVMTVQTRLDVLTLSQSDFLIYPLTFNLPAPFQSSLFASCQAIAGLRQQVQQWGYETGAGSFWLPIVLTAKGPLYGEAIGAVADPGSTSAVKENSYVQPVHLADQWRQPLYQLAFRLLHTLKATPATYLLQFGWQQDQVWFDRLWPFPVKAALASLGVQSPDLFECHGRCLAGLPITDLYISATAPYRLLV</sequence>
<dbReference type="EMBL" id="CP001344">
    <property type="protein sequence ID" value="ACL44053.1"/>
    <property type="molecule type" value="Genomic_DNA"/>
</dbReference>
<dbReference type="OrthoDB" id="531624at2"/>
<accession>B8HR65</accession>
<dbReference type="AlphaFoldDB" id="B8HR65"/>
<proteinExistence type="predicted"/>